<sequence>MTLSEKLSQGIGRRALVMIEVFPFFIVGTLDDVQGDHINIIAEFGVPLQFQGKDFNLNIANIAALYVEENEGEIPRMQ</sequence>
<protein>
    <submittedName>
        <fullName evidence="1">Uncharacterized protein</fullName>
    </submittedName>
</protein>
<dbReference type="RefSeq" id="WP_249332174.1">
    <property type="nucleotide sequence ID" value="NZ_JACRSY010000007.1"/>
</dbReference>
<comment type="caution">
    <text evidence="1">The sequence shown here is derived from an EMBL/GenBank/DDBJ whole genome shotgun (WGS) entry which is preliminary data.</text>
</comment>
<dbReference type="AlphaFoldDB" id="A0A926I8T3"/>
<name>A0A926I8T3_9FIRM</name>
<proteinExistence type="predicted"/>
<evidence type="ECO:0000313" key="1">
    <source>
        <dbReference type="EMBL" id="MBC8579020.1"/>
    </source>
</evidence>
<dbReference type="EMBL" id="JACRSY010000007">
    <property type="protein sequence ID" value="MBC8579020.1"/>
    <property type="molecule type" value="Genomic_DNA"/>
</dbReference>
<dbReference type="Proteomes" id="UP000655830">
    <property type="component" value="Unassembled WGS sequence"/>
</dbReference>
<reference evidence="1" key="1">
    <citation type="submission" date="2020-08" db="EMBL/GenBank/DDBJ databases">
        <title>Genome public.</title>
        <authorList>
            <person name="Liu C."/>
            <person name="Sun Q."/>
        </authorList>
    </citation>
    <scope>NUCLEOTIDE SEQUENCE</scope>
    <source>
        <strain evidence="1">NSJ-12</strain>
    </source>
</reference>
<organism evidence="1 2">
    <name type="scientific">Zhenhengia yiwuensis</name>
    <dbReference type="NCBI Taxonomy" id="2763666"/>
    <lineage>
        <taxon>Bacteria</taxon>
        <taxon>Bacillati</taxon>
        <taxon>Bacillota</taxon>
        <taxon>Clostridia</taxon>
        <taxon>Lachnospirales</taxon>
        <taxon>Lachnospiraceae</taxon>
        <taxon>Zhenhengia</taxon>
    </lineage>
</organism>
<gene>
    <name evidence="1" type="ORF">H8718_05660</name>
</gene>
<evidence type="ECO:0000313" key="2">
    <source>
        <dbReference type="Proteomes" id="UP000655830"/>
    </source>
</evidence>
<keyword evidence="2" id="KW-1185">Reference proteome</keyword>
<accession>A0A926I8T3</accession>